<dbReference type="InterPro" id="IPR023213">
    <property type="entry name" value="CAT-like_dom_sf"/>
</dbReference>
<dbReference type="PANTHER" id="PTHR45527:SF11">
    <property type="entry name" value="NONRIBOSOMAL PEPTIDE SYNTHETASE 5"/>
    <property type="match status" value="1"/>
</dbReference>
<dbReference type="GO" id="GO:0016874">
    <property type="term" value="F:ligase activity"/>
    <property type="evidence" value="ECO:0007669"/>
    <property type="project" value="UniProtKB-KW"/>
</dbReference>
<organism evidence="6 7">
    <name type="scientific">Aspergillus transmontanensis</name>
    <dbReference type="NCBI Taxonomy" id="1034304"/>
    <lineage>
        <taxon>Eukaryota</taxon>
        <taxon>Fungi</taxon>
        <taxon>Dikarya</taxon>
        <taxon>Ascomycota</taxon>
        <taxon>Pezizomycotina</taxon>
        <taxon>Eurotiomycetes</taxon>
        <taxon>Eurotiomycetidae</taxon>
        <taxon>Eurotiales</taxon>
        <taxon>Aspergillaceae</taxon>
        <taxon>Aspergillus</taxon>
        <taxon>Aspergillus subgen. Circumdati</taxon>
    </lineage>
</organism>
<evidence type="ECO:0000313" key="7">
    <source>
        <dbReference type="Proteomes" id="UP000325433"/>
    </source>
</evidence>
<evidence type="ECO:0000313" key="6">
    <source>
        <dbReference type="EMBL" id="KAE8310535.1"/>
    </source>
</evidence>
<dbReference type="InterPro" id="IPR001242">
    <property type="entry name" value="Condensation_dom"/>
</dbReference>
<evidence type="ECO:0000259" key="5">
    <source>
        <dbReference type="PROSITE" id="PS50075"/>
    </source>
</evidence>
<dbReference type="Pfam" id="PF00550">
    <property type="entry name" value="PP-binding"/>
    <property type="match status" value="2"/>
</dbReference>
<dbReference type="CDD" id="cd19537">
    <property type="entry name" value="C_NRPS-like"/>
    <property type="match status" value="1"/>
</dbReference>
<keyword evidence="1" id="KW-0596">Phosphopantetheine</keyword>
<dbReference type="InterPro" id="IPR042099">
    <property type="entry name" value="ANL_N_sf"/>
</dbReference>
<dbReference type="Gene3D" id="3.30.559.10">
    <property type="entry name" value="Chloramphenicol acetyltransferase-like domain"/>
    <property type="match status" value="2"/>
</dbReference>
<dbReference type="Proteomes" id="UP000325433">
    <property type="component" value="Unassembled WGS sequence"/>
</dbReference>
<keyword evidence="2" id="KW-0597">Phosphoprotein</keyword>
<dbReference type="InterPro" id="IPR036736">
    <property type="entry name" value="ACP-like_sf"/>
</dbReference>
<dbReference type="GO" id="GO:0005737">
    <property type="term" value="C:cytoplasm"/>
    <property type="evidence" value="ECO:0007669"/>
    <property type="project" value="TreeGrafter"/>
</dbReference>
<dbReference type="InterPro" id="IPR000873">
    <property type="entry name" value="AMP-dep_synth/lig_dom"/>
</dbReference>
<dbReference type="InterPro" id="IPR009081">
    <property type="entry name" value="PP-bd_ACP"/>
</dbReference>
<dbReference type="SUPFAM" id="SSF47336">
    <property type="entry name" value="ACP-like"/>
    <property type="match status" value="2"/>
</dbReference>
<evidence type="ECO:0000256" key="2">
    <source>
        <dbReference type="ARBA" id="ARBA00022553"/>
    </source>
</evidence>
<comment type="similarity">
    <text evidence="4">Belongs to the NRP synthetase family.</text>
</comment>
<dbReference type="PROSITE" id="PS50075">
    <property type="entry name" value="CARRIER"/>
    <property type="match status" value="2"/>
</dbReference>
<proteinExistence type="inferred from homology"/>
<dbReference type="SUPFAM" id="SSF56801">
    <property type="entry name" value="Acetyl-CoA synthetase-like"/>
    <property type="match status" value="2"/>
</dbReference>
<accession>A0A5N6VPP0</accession>
<dbReference type="Gene3D" id="3.30.559.30">
    <property type="entry name" value="Nonribosomal peptide synthetase, condensation domain"/>
    <property type="match status" value="2"/>
</dbReference>
<keyword evidence="7" id="KW-1185">Reference proteome</keyword>
<dbReference type="GO" id="GO:0043041">
    <property type="term" value="P:amino acid activation for nonribosomal peptide biosynthetic process"/>
    <property type="evidence" value="ECO:0007669"/>
    <property type="project" value="TreeGrafter"/>
</dbReference>
<reference evidence="7" key="1">
    <citation type="submission" date="2019-04" db="EMBL/GenBank/DDBJ databases">
        <title>Friends and foes A comparative genomics studyof 23 Aspergillus species from section Flavi.</title>
        <authorList>
            <consortium name="DOE Joint Genome Institute"/>
            <person name="Kjaerbolling I."/>
            <person name="Vesth T."/>
            <person name="Frisvad J.C."/>
            <person name="Nybo J.L."/>
            <person name="Theobald S."/>
            <person name="Kildgaard S."/>
            <person name="Isbrandt T."/>
            <person name="Kuo A."/>
            <person name="Sato A."/>
            <person name="Lyhne E.K."/>
            <person name="Kogle M.E."/>
            <person name="Wiebenga A."/>
            <person name="Kun R.S."/>
            <person name="Lubbers R.J."/>
            <person name="Makela M.R."/>
            <person name="Barry K."/>
            <person name="Chovatia M."/>
            <person name="Clum A."/>
            <person name="Daum C."/>
            <person name="Haridas S."/>
            <person name="He G."/>
            <person name="LaButti K."/>
            <person name="Lipzen A."/>
            <person name="Mondo S."/>
            <person name="Riley R."/>
            <person name="Salamov A."/>
            <person name="Simmons B.A."/>
            <person name="Magnuson J.K."/>
            <person name="Henrissat B."/>
            <person name="Mortensen U.H."/>
            <person name="Larsen T.O."/>
            <person name="Devries R.P."/>
            <person name="Grigoriev I.V."/>
            <person name="Machida M."/>
            <person name="Baker S.E."/>
            <person name="Andersen M.R."/>
        </authorList>
    </citation>
    <scope>NUCLEOTIDE SEQUENCE [LARGE SCALE GENOMIC DNA]</scope>
    <source>
        <strain evidence="7">CBS 130015</strain>
    </source>
</reference>
<dbReference type="Pfam" id="PF00501">
    <property type="entry name" value="AMP-binding"/>
    <property type="match status" value="2"/>
</dbReference>
<dbReference type="InterPro" id="IPR045851">
    <property type="entry name" value="AMP-bd_C_sf"/>
</dbReference>
<sequence>MVTKRPPTVLSLFYRVRDEGPNRRAVEDGQGRYLTYSQLDERSSQLARHLVQIGTLPGQPIPLLTSSCIDMVVGVLGILKAKATYVPIDRERWPQERINDVLSRCNASIVVYTGDEIVVDDCQGVHLPLPDRQGEGGDWKHDDRCADILCIIFTSGTTGRPKGVKVRSSAVATFVSSPGFNYDVCPGGRVLLVLSVAFDACMGTMFNTLCNGGVVMLASGLNFQQVARTCNVLVVTPSILESLSPPESATDYAGVQKIVLGGETPSRSLLEDWSILNIPVWVAYGPTEATCAVLTQCLTRSSTTNDYHPNQFSRCIPGGEICLMREGGQSVEALGQEEEIWISGNSLAAGYWMDEDLTGERFVSHRGTRYYRTGDLGKWVIREDGARAIELCGRRDRVTKIRGFQVNLDLDVDAALLQLDTNIRTAFSLVIDKKLCTAFTAHRATDERALLAKWRLMVPQYMVPDYLFSMGHLPLAPSGKVDPKALSVSLRAKLYKVPTSQTIYKSLDETVLAGISSVLDVSPSSVALTDSLVSQGMHSLAAAKLSSFCRRHGYNVPVQDIMVQPSVEHLIAACHLMTSEPRVMLDDGKQDRKSNDVIPFQKKMVLASIQDPRIYRVKHIVHYRTDQIPRLMNAWATVVSSETAFQLEFQIDGANLVHSVDHERGIIWNERIVSCADDITFEINELDHETGLRSIFRVLTFQGPHLPRNESMLIWSAHHALIDGFSASLVFDRVDDVLRGCQSIPSPPYSLVVHDLARWQASIAREAEELWSEQEDRYPAAVGDLIINNQTGEPGASYSTYVAPKRVGMDLIRGAAQRVGVTPAAMFYTAWALVLATYNQSDTVAFGAVFSGRNLPFSWAQTFIGALINTLPLRIKVLRLDQPAKLLRDMHSILQALSAICLTSPPHNGPRFSTALVVQESGLKSGPTEIVPLHDPYVQGYVDIPLTAVVESDGNVKFHYDAGDISASHVNDVASIFYNTIHALADNSLSLVKEVFDRQLSPATRERLLERGNLTSPTARIEAHNETVVSRFYAAAALAPENVAVEKDGQRITYTTLERSVGQVSQVIQALVPAGATVAVLADRSINWIVGIFAALAANTVYCPIDSSYLADYQAEVLRRSAAKLLLVPNLSEYPKVADGSTVILGIDQILALNITPTVCCKRVPGPSDKAYLCFTSGSTGKPKGVLCDHRGVVAFHSSPETTMHSAPGRRIAQFLSSGFDGSIHEILATISFGGTLVLRKRDNDPFSHLTDVDVALLNPSVAAHLDPVDYPNLQYLYLGGEPLPQPIVDQWAPGRVLYNIYGPTETTIAVCFKRMHEGVPVSMGSPISTARIYILNDHLELQPPGTVGNIYVAGVQVGPGYLDMPDLTERAFIRDPFVSWSQEERMYRTGDVGFWDEAGNLHCCGRSDRQVKLRGYRINLDSIAEVAYQQMPQIRACVATVDNQLVILWVEPDDICVSQLDRRLRAHLPPHAVPRRIRPIKKIPVTRNGKLDVKSLASRQEDQAVQVIPGASKGLRRILSNEWRILLGLDPSVELTGSDSFLVHGGDSVLQLALAARIKTVFGVLITPKDIIEARSLDDMVALVERLGHSSLRNTITTERPQTSPLGCERLSSAELWWFYRYRNSKCQAGFNVPYVANISSTIDRERLASALKIALNRHRILRSRFLITDGAPKRIIVETPIEVWVASSVDINHFINRPFDISKEHLVRAVITPTCLALNISHIVCDLTSLKTLLKETAALYQGKTLPPLSHEYFDTTLWSQPMDEDTAQFWASELGELDASLFGKGNKITRSYRGTSMVTPVPTSVYRHLITSSRKGGVTLHQIGLTVTALALHVLSMKDSIVVGAPFINRASIEDQAIVGLFLEPLPMRVRVADAQRSIAGLTDAVRDSSQAALANAVPWSTLVEHLGLCGQTGSAQIFDCVVTFHDDRAFAESLAIDGVSTQNVWTEGSKFPMLFEWHAFPDRLSLRIEYDTDLFAADFVRLVRDLLLQALELILKPQTSQQDAMEQLRVHLNTQCHTLGLNVDDIRSRARTFLTGPWR</sequence>
<dbReference type="GO" id="GO:0031177">
    <property type="term" value="F:phosphopantetheine binding"/>
    <property type="evidence" value="ECO:0007669"/>
    <property type="project" value="TreeGrafter"/>
</dbReference>
<dbReference type="PANTHER" id="PTHR45527">
    <property type="entry name" value="NONRIBOSOMAL PEPTIDE SYNTHETASE"/>
    <property type="match status" value="1"/>
</dbReference>
<evidence type="ECO:0000256" key="1">
    <source>
        <dbReference type="ARBA" id="ARBA00022450"/>
    </source>
</evidence>
<gene>
    <name evidence="6" type="ORF">BDV41DRAFT_590310</name>
</gene>
<keyword evidence="3" id="KW-0436">Ligase</keyword>
<evidence type="ECO:0000256" key="4">
    <source>
        <dbReference type="ARBA" id="ARBA00029454"/>
    </source>
</evidence>
<dbReference type="Gene3D" id="3.30.300.30">
    <property type="match status" value="2"/>
</dbReference>
<dbReference type="InterPro" id="IPR020845">
    <property type="entry name" value="AMP-binding_CS"/>
</dbReference>
<dbReference type="SUPFAM" id="SSF52777">
    <property type="entry name" value="CoA-dependent acyltransferases"/>
    <property type="match status" value="4"/>
</dbReference>
<feature type="domain" description="Carrier" evidence="5">
    <location>
        <begin position="502"/>
        <end position="578"/>
    </location>
</feature>
<protein>
    <submittedName>
        <fullName evidence="6">Acetyl-CoA synthetase-like protein</fullName>
    </submittedName>
</protein>
<dbReference type="Gene3D" id="1.10.1200.10">
    <property type="entry name" value="ACP-like"/>
    <property type="match status" value="2"/>
</dbReference>
<evidence type="ECO:0000256" key="3">
    <source>
        <dbReference type="ARBA" id="ARBA00022598"/>
    </source>
</evidence>
<dbReference type="Pfam" id="PF00668">
    <property type="entry name" value="Condensation"/>
    <property type="match status" value="2"/>
</dbReference>
<dbReference type="PROSITE" id="PS00455">
    <property type="entry name" value="AMP_BINDING"/>
    <property type="match status" value="2"/>
</dbReference>
<feature type="domain" description="Carrier" evidence="5">
    <location>
        <begin position="1514"/>
        <end position="1589"/>
    </location>
</feature>
<dbReference type="GO" id="GO:0044550">
    <property type="term" value="P:secondary metabolite biosynthetic process"/>
    <property type="evidence" value="ECO:0007669"/>
    <property type="project" value="TreeGrafter"/>
</dbReference>
<dbReference type="Gene3D" id="3.40.50.12780">
    <property type="entry name" value="N-terminal domain of ligase-like"/>
    <property type="match status" value="2"/>
</dbReference>
<name>A0A5N6VPP0_9EURO</name>
<dbReference type="EMBL" id="ML738352">
    <property type="protein sequence ID" value="KAE8310535.1"/>
    <property type="molecule type" value="Genomic_DNA"/>
</dbReference>